<keyword evidence="3" id="KW-1185">Reference proteome</keyword>
<dbReference type="Proteomes" id="UP000291343">
    <property type="component" value="Unassembled WGS sequence"/>
</dbReference>
<dbReference type="InParanoid" id="A0A482XCE0"/>
<evidence type="ECO:0000313" key="3">
    <source>
        <dbReference type="Proteomes" id="UP000291343"/>
    </source>
</evidence>
<accession>A0A482XCE0</accession>
<dbReference type="AlphaFoldDB" id="A0A482XCE0"/>
<name>A0A482XCE0_LAOST</name>
<dbReference type="EMBL" id="QKKF02012985">
    <property type="protein sequence ID" value="RZF43170.1"/>
    <property type="molecule type" value="Genomic_DNA"/>
</dbReference>
<proteinExistence type="predicted"/>
<comment type="caution">
    <text evidence="2">The sequence shown here is derived from an EMBL/GenBank/DDBJ whole genome shotgun (WGS) entry which is preliminary data.</text>
</comment>
<sequence length="79" mass="8771">MFNLNQANNPPSGQTNGKIKRSVDEQRWDEIDASVIDGQSNEMITEDVGNSLDEDKNSGCKLRFQQSPVEVNSNPVYVA</sequence>
<reference evidence="2 3" key="1">
    <citation type="journal article" date="2017" name="Gigascience">
        <title>Genome sequence of the small brown planthopper, Laodelphax striatellus.</title>
        <authorList>
            <person name="Zhu J."/>
            <person name="Jiang F."/>
            <person name="Wang X."/>
            <person name="Yang P."/>
            <person name="Bao Y."/>
            <person name="Zhao W."/>
            <person name="Wang W."/>
            <person name="Lu H."/>
            <person name="Wang Q."/>
            <person name="Cui N."/>
            <person name="Li J."/>
            <person name="Chen X."/>
            <person name="Luo L."/>
            <person name="Yu J."/>
            <person name="Kang L."/>
            <person name="Cui F."/>
        </authorList>
    </citation>
    <scope>NUCLEOTIDE SEQUENCE [LARGE SCALE GENOMIC DNA]</scope>
    <source>
        <strain evidence="2">Lst14</strain>
    </source>
</reference>
<feature type="region of interest" description="Disordered" evidence="1">
    <location>
        <begin position="1"/>
        <end position="57"/>
    </location>
</feature>
<organism evidence="2 3">
    <name type="scientific">Laodelphax striatellus</name>
    <name type="common">Small brown planthopper</name>
    <name type="synonym">Delphax striatella</name>
    <dbReference type="NCBI Taxonomy" id="195883"/>
    <lineage>
        <taxon>Eukaryota</taxon>
        <taxon>Metazoa</taxon>
        <taxon>Ecdysozoa</taxon>
        <taxon>Arthropoda</taxon>
        <taxon>Hexapoda</taxon>
        <taxon>Insecta</taxon>
        <taxon>Pterygota</taxon>
        <taxon>Neoptera</taxon>
        <taxon>Paraneoptera</taxon>
        <taxon>Hemiptera</taxon>
        <taxon>Auchenorrhyncha</taxon>
        <taxon>Fulgoroidea</taxon>
        <taxon>Delphacidae</taxon>
        <taxon>Criomorphinae</taxon>
        <taxon>Laodelphax</taxon>
    </lineage>
</organism>
<evidence type="ECO:0000313" key="2">
    <source>
        <dbReference type="EMBL" id="RZF43170.1"/>
    </source>
</evidence>
<evidence type="ECO:0000256" key="1">
    <source>
        <dbReference type="SAM" id="MobiDB-lite"/>
    </source>
</evidence>
<feature type="compositionally biased region" description="Polar residues" evidence="1">
    <location>
        <begin position="1"/>
        <end position="17"/>
    </location>
</feature>
<protein>
    <submittedName>
        <fullName evidence="2">Uncharacterized protein</fullName>
    </submittedName>
</protein>
<gene>
    <name evidence="2" type="ORF">LSTR_LSTR016071</name>
</gene>
<feature type="compositionally biased region" description="Basic and acidic residues" evidence="1">
    <location>
        <begin position="21"/>
        <end position="30"/>
    </location>
</feature>